<dbReference type="Gene3D" id="2.60.120.200">
    <property type="match status" value="1"/>
</dbReference>
<keyword evidence="1" id="KW-0732">Signal</keyword>
<dbReference type="EMBL" id="DF237018">
    <property type="protein sequence ID" value="GAQ81055.1"/>
    <property type="molecule type" value="Genomic_DNA"/>
</dbReference>
<proteinExistence type="predicted"/>
<reference evidence="2 3" key="1">
    <citation type="journal article" date="2014" name="Nat. Commun.">
        <title>Klebsormidium flaccidum genome reveals primary factors for plant terrestrial adaptation.</title>
        <authorList>
            <person name="Hori K."/>
            <person name="Maruyama F."/>
            <person name="Fujisawa T."/>
            <person name="Togashi T."/>
            <person name="Yamamoto N."/>
            <person name="Seo M."/>
            <person name="Sato S."/>
            <person name="Yamada T."/>
            <person name="Mori H."/>
            <person name="Tajima N."/>
            <person name="Moriyama T."/>
            <person name="Ikeuchi M."/>
            <person name="Watanabe M."/>
            <person name="Wada H."/>
            <person name="Kobayashi K."/>
            <person name="Saito M."/>
            <person name="Masuda T."/>
            <person name="Sasaki-Sekimoto Y."/>
            <person name="Mashiguchi K."/>
            <person name="Awai K."/>
            <person name="Shimojima M."/>
            <person name="Masuda S."/>
            <person name="Iwai M."/>
            <person name="Nobusawa T."/>
            <person name="Narise T."/>
            <person name="Kondo S."/>
            <person name="Saito H."/>
            <person name="Sato R."/>
            <person name="Murakawa M."/>
            <person name="Ihara Y."/>
            <person name="Oshima-Yamada Y."/>
            <person name="Ohtaka K."/>
            <person name="Satoh M."/>
            <person name="Sonobe K."/>
            <person name="Ishii M."/>
            <person name="Ohtani R."/>
            <person name="Kanamori-Sato M."/>
            <person name="Honoki R."/>
            <person name="Miyazaki D."/>
            <person name="Mochizuki H."/>
            <person name="Umetsu J."/>
            <person name="Higashi K."/>
            <person name="Shibata D."/>
            <person name="Kamiya Y."/>
            <person name="Sato N."/>
            <person name="Nakamura Y."/>
            <person name="Tabata S."/>
            <person name="Ida S."/>
            <person name="Kurokawa K."/>
            <person name="Ohta H."/>
        </authorList>
    </citation>
    <scope>NUCLEOTIDE SEQUENCE [LARGE SCALE GENOMIC DNA]</scope>
    <source>
        <strain evidence="2 3">NIES-2285</strain>
    </source>
</reference>
<evidence type="ECO:0000256" key="1">
    <source>
        <dbReference type="SAM" id="SignalP"/>
    </source>
</evidence>
<name>A0A1Y1HQZ4_KLENI</name>
<evidence type="ECO:0000313" key="2">
    <source>
        <dbReference type="EMBL" id="GAQ81055.1"/>
    </source>
</evidence>
<keyword evidence="3" id="KW-1185">Reference proteome</keyword>
<dbReference type="GO" id="GO:0030246">
    <property type="term" value="F:carbohydrate binding"/>
    <property type="evidence" value="ECO:0007669"/>
    <property type="project" value="UniProtKB-KW"/>
</dbReference>
<dbReference type="Proteomes" id="UP000054558">
    <property type="component" value="Unassembled WGS sequence"/>
</dbReference>
<keyword evidence="2" id="KW-0430">Lectin</keyword>
<evidence type="ECO:0000313" key="3">
    <source>
        <dbReference type="Proteomes" id="UP000054558"/>
    </source>
</evidence>
<organism evidence="2 3">
    <name type="scientific">Klebsormidium nitens</name>
    <name type="common">Green alga</name>
    <name type="synonym">Ulothrix nitens</name>
    <dbReference type="NCBI Taxonomy" id="105231"/>
    <lineage>
        <taxon>Eukaryota</taxon>
        <taxon>Viridiplantae</taxon>
        <taxon>Streptophyta</taxon>
        <taxon>Klebsormidiophyceae</taxon>
        <taxon>Klebsormidiales</taxon>
        <taxon>Klebsormidiaceae</taxon>
        <taxon>Klebsormidium</taxon>
    </lineage>
</organism>
<feature type="chain" id="PRO_5013163714" evidence="1">
    <location>
        <begin position="25"/>
        <end position="234"/>
    </location>
</feature>
<protein>
    <submittedName>
        <fullName evidence="2">Concanavalin A-like lectin/glucanase</fullName>
    </submittedName>
</protein>
<dbReference type="OrthoDB" id="9971178at2759"/>
<dbReference type="SUPFAM" id="SSF49899">
    <property type="entry name" value="Concanavalin A-like lectins/glucanases"/>
    <property type="match status" value="1"/>
</dbReference>
<dbReference type="InterPro" id="IPR013320">
    <property type="entry name" value="ConA-like_dom_sf"/>
</dbReference>
<gene>
    <name evidence="2" type="ORF">KFL_000690330</name>
</gene>
<dbReference type="AlphaFoldDB" id="A0A1Y1HQZ4"/>
<dbReference type="CDD" id="cd00413">
    <property type="entry name" value="Glyco_hydrolase_16"/>
    <property type="match status" value="1"/>
</dbReference>
<accession>A0A1Y1HQZ4</accession>
<sequence length="234" mass="25702">MAASPAVVHLILALFTTLFTSGSSIQIEWAGRTWNVRDTKGTLSGPGPNYFSDSPEHVTVDSRGNLRLQVTNTSGKWVCGELSLPRSLGYGTYEWTVTSDAGYLENNVILGLFTYAMNPEQNHREIDIEFGRFGLSPARDPTNAQFRWYAPPVSASSPPLVVSFTWTPGRIDWEARQAELLLSSKTYAAGDVPTPGPELTVINLWVYKSRGITGPINGKGATVYLSDFIFTPCY</sequence>
<feature type="signal peptide" evidence="1">
    <location>
        <begin position="1"/>
        <end position="24"/>
    </location>
</feature>